<gene>
    <name evidence="2" type="ORF">ACFQQL_08415</name>
</gene>
<dbReference type="SMART" id="SM00418">
    <property type="entry name" value="HTH_ARSR"/>
    <property type="match status" value="1"/>
</dbReference>
<dbReference type="InterPro" id="IPR036388">
    <property type="entry name" value="WH-like_DNA-bd_sf"/>
</dbReference>
<dbReference type="InterPro" id="IPR052543">
    <property type="entry name" value="HTH_Metal-responsive_Reg"/>
</dbReference>
<dbReference type="NCBIfam" id="NF033788">
    <property type="entry name" value="HTH_metalloreg"/>
    <property type="match status" value="1"/>
</dbReference>
<reference evidence="3" key="1">
    <citation type="journal article" date="2019" name="Int. J. Syst. Evol. Microbiol.">
        <title>The Global Catalogue of Microorganisms (GCM) 10K type strain sequencing project: providing services to taxonomists for standard genome sequencing and annotation.</title>
        <authorList>
            <consortium name="The Broad Institute Genomics Platform"/>
            <consortium name="The Broad Institute Genome Sequencing Center for Infectious Disease"/>
            <person name="Wu L."/>
            <person name="Ma J."/>
        </authorList>
    </citation>
    <scope>NUCLEOTIDE SEQUENCE [LARGE SCALE GENOMIC DNA]</scope>
    <source>
        <strain evidence="3">JCM 1490</strain>
    </source>
</reference>
<dbReference type="InterPro" id="IPR001845">
    <property type="entry name" value="HTH_ArsR_DNA-bd_dom"/>
</dbReference>
<comment type="caution">
    <text evidence="2">The sequence shown here is derived from an EMBL/GenBank/DDBJ whole genome shotgun (WGS) entry which is preliminary data.</text>
</comment>
<dbReference type="Gene3D" id="1.10.10.10">
    <property type="entry name" value="Winged helix-like DNA-binding domain superfamily/Winged helix DNA-binding domain"/>
    <property type="match status" value="1"/>
</dbReference>
<evidence type="ECO:0000313" key="3">
    <source>
        <dbReference type="Proteomes" id="UP001596455"/>
    </source>
</evidence>
<organism evidence="2 3">
    <name type="scientific">Georgenia alba</name>
    <dbReference type="NCBI Taxonomy" id="2233858"/>
    <lineage>
        <taxon>Bacteria</taxon>
        <taxon>Bacillati</taxon>
        <taxon>Actinomycetota</taxon>
        <taxon>Actinomycetes</taxon>
        <taxon>Micrococcales</taxon>
        <taxon>Bogoriellaceae</taxon>
        <taxon>Georgenia</taxon>
    </lineage>
</organism>
<dbReference type="Pfam" id="PF12840">
    <property type="entry name" value="HTH_20"/>
    <property type="match status" value="1"/>
</dbReference>
<dbReference type="InterPro" id="IPR011991">
    <property type="entry name" value="ArsR-like_HTH"/>
</dbReference>
<protein>
    <submittedName>
        <fullName evidence="2">ArsR/SmtB family transcription factor</fullName>
    </submittedName>
</protein>
<dbReference type="SUPFAM" id="SSF46785">
    <property type="entry name" value="Winged helix' DNA-binding domain"/>
    <property type="match status" value="1"/>
</dbReference>
<evidence type="ECO:0000313" key="2">
    <source>
        <dbReference type="EMBL" id="MFC7405131.1"/>
    </source>
</evidence>
<feature type="domain" description="HTH arsR-type" evidence="1">
    <location>
        <begin position="1"/>
        <end position="92"/>
    </location>
</feature>
<sequence length="234" mass="25029">MGRDYSVVGRAMAAPARAAMLDALMDGSSRPAGELAGAAGIGASTASEHLGVLVDAGLVEARTRGRHRFYRLRDASVATALEHLGGLCPDLPTRVHRRSREAAELAEARLCYDHLAGRLGVALTAGMRRRGWLTDELTLTDRGAEGLDGQGIDVLALRGRRRPLTRTCLDWTERQDHLAGAVGAAVAALFLDRGWVRRRRSGRGLVITPGGLAALRETWRTEVADRPASAPARA</sequence>
<dbReference type="InterPro" id="IPR036390">
    <property type="entry name" value="WH_DNA-bd_sf"/>
</dbReference>
<proteinExistence type="predicted"/>
<dbReference type="PANTHER" id="PTHR39168:SF1">
    <property type="entry name" value="TRANSCRIPTIONAL REGULATORY PROTEIN"/>
    <property type="match status" value="1"/>
</dbReference>
<dbReference type="RefSeq" id="WP_382393182.1">
    <property type="nucleotide sequence ID" value="NZ_JBHTCQ010000001.1"/>
</dbReference>
<accession>A0ABW2Q6J5</accession>
<dbReference type="Proteomes" id="UP001596455">
    <property type="component" value="Unassembled WGS sequence"/>
</dbReference>
<dbReference type="PRINTS" id="PR00778">
    <property type="entry name" value="HTHARSR"/>
</dbReference>
<dbReference type="PANTHER" id="PTHR39168">
    <property type="entry name" value="TRANSCRIPTIONAL REGULATOR-RELATED"/>
    <property type="match status" value="1"/>
</dbReference>
<dbReference type="EMBL" id="JBHTCQ010000001">
    <property type="protein sequence ID" value="MFC7405131.1"/>
    <property type="molecule type" value="Genomic_DNA"/>
</dbReference>
<evidence type="ECO:0000259" key="1">
    <source>
        <dbReference type="PROSITE" id="PS50987"/>
    </source>
</evidence>
<name>A0ABW2Q6J5_9MICO</name>
<dbReference type="PROSITE" id="PS50987">
    <property type="entry name" value="HTH_ARSR_2"/>
    <property type="match status" value="1"/>
</dbReference>
<dbReference type="CDD" id="cd00090">
    <property type="entry name" value="HTH_ARSR"/>
    <property type="match status" value="1"/>
</dbReference>
<keyword evidence="3" id="KW-1185">Reference proteome</keyword>